<evidence type="ECO:0000313" key="2">
    <source>
        <dbReference type="Proteomes" id="UP000827872"/>
    </source>
</evidence>
<reference evidence="1" key="1">
    <citation type="submission" date="2021-08" db="EMBL/GenBank/DDBJ databases">
        <title>The first chromosome-level gecko genome reveals the dynamic sex chromosomes of Neotropical dwarf geckos (Sphaerodactylidae: Sphaerodactylus).</title>
        <authorList>
            <person name="Pinto B.J."/>
            <person name="Keating S.E."/>
            <person name="Gamble T."/>
        </authorList>
    </citation>
    <scope>NUCLEOTIDE SEQUENCE</scope>
    <source>
        <strain evidence="1">TG3544</strain>
    </source>
</reference>
<dbReference type="EMBL" id="CM037617">
    <property type="protein sequence ID" value="KAH8004201.1"/>
    <property type="molecule type" value="Genomic_DNA"/>
</dbReference>
<organism evidence="1 2">
    <name type="scientific">Sphaerodactylus townsendi</name>
    <dbReference type="NCBI Taxonomy" id="933632"/>
    <lineage>
        <taxon>Eukaryota</taxon>
        <taxon>Metazoa</taxon>
        <taxon>Chordata</taxon>
        <taxon>Craniata</taxon>
        <taxon>Vertebrata</taxon>
        <taxon>Euteleostomi</taxon>
        <taxon>Lepidosauria</taxon>
        <taxon>Squamata</taxon>
        <taxon>Bifurcata</taxon>
        <taxon>Gekkota</taxon>
        <taxon>Sphaerodactylidae</taxon>
        <taxon>Sphaerodactylus</taxon>
    </lineage>
</organism>
<name>A0ACB8FGI4_9SAUR</name>
<evidence type="ECO:0000313" key="1">
    <source>
        <dbReference type="EMBL" id="KAH8004201.1"/>
    </source>
</evidence>
<sequence>MYEFYLRLPDEARSLPPPPLLNKGSVYTAFVGWSTALISNAINHRPILAAGGCPTSSLRLSDPPSPLAAGPVGGEENKGVVSWNSSPPGVQMHQPGSGEKSLCLRTLLSYGIAAKNGTPDWRWEEKGANGGTCLVELTATKCQMPQPEGGEKSLCLRTLLSYGIAAKNGTPDWRWEEKGANGGTCLVELTATKCQMPQPEGGEKSLCLRTLLSYGIAAKNGTPDWRWEEKGANGGTCLVELTATKCQMPQPEGGEKSLCLRTLLSYGIAAKNGIPDWRWEEKGVHRQLFYTSVGFYVGHYLMRRASYVFAKRDRDMFEYIERHPEDFKDKEKKKMAEVLENFHPIR</sequence>
<protein>
    <submittedName>
        <fullName evidence="1">Uncharacterized protein</fullName>
    </submittedName>
</protein>
<comment type="caution">
    <text evidence="1">The sequence shown here is derived from an EMBL/GenBank/DDBJ whole genome shotgun (WGS) entry which is preliminary data.</text>
</comment>
<keyword evidence="2" id="KW-1185">Reference proteome</keyword>
<proteinExistence type="predicted"/>
<gene>
    <name evidence="1" type="ORF">K3G42_004612</name>
</gene>
<accession>A0ACB8FGI4</accession>
<dbReference type="Proteomes" id="UP000827872">
    <property type="component" value="Linkage Group LG04"/>
</dbReference>